<accession>A0ABS6V753</accession>
<evidence type="ECO:0000313" key="2">
    <source>
        <dbReference type="EMBL" id="MBW0145401.1"/>
    </source>
</evidence>
<dbReference type="Pfam" id="PF07238">
    <property type="entry name" value="PilZ"/>
    <property type="match status" value="1"/>
</dbReference>
<evidence type="ECO:0000259" key="1">
    <source>
        <dbReference type="Pfam" id="PF07238"/>
    </source>
</evidence>
<sequence length="95" mass="10782">MTTERRAPRQPFVATVEVREPGAHPQKLKVLDVSPLGCRVSLVSRVKLDTRVFIRFPGLEAIAAYVCWCEKFEAGLEFEKPIYPAVLSHIMSQIR</sequence>
<feature type="domain" description="PilZ" evidence="1">
    <location>
        <begin position="5"/>
        <end position="82"/>
    </location>
</feature>
<proteinExistence type="predicted"/>
<gene>
    <name evidence="2" type="ORF">KTQ36_08850</name>
</gene>
<protein>
    <submittedName>
        <fullName evidence="2">PilZ domain-containing protein</fullName>
    </submittedName>
</protein>
<dbReference type="RefSeq" id="WP_218633307.1">
    <property type="nucleotide sequence ID" value="NZ_JAHVAH010000001.1"/>
</dbReference>
<dbReference type="Proteomes" id="UP000698028">
    <property type="component" value="Unassembled WGS sequence"/>
</dbReference>
<dbReference type="InterPro" id="IPR009875">
    <property type="entry name" value="PilZ_domain"/>
</dbReference>
<comment type="caution">
    <text evidence="2">The sequence shown here is derived from an EMBL/GenBank/DDBJ whole genome shotgun (WGS) entry which is preliminary data.</text>
</comment>
<evidence type="ECO:0000313" key="3">
    <source>
        <dbReference type="Proteomes" id="UP000698028"/>
    </source>
</evidence>
<reference evidence="2 3" key="1">
    <citation type="submission" date="2021-07" db="EMBL/GenBank/DDBJ databases">
        <title>The draft genome sequence of Sphingomicrobium sp. B8.</title>
        <authorList>
            <person name="Mu L."/>
        </authorList>
    </citation>
    <scope>NUCLEOTIDE SEQUENCE [LARGE SCALE GENOMIC DNA]</scope>
    <source>
        <strain evidence="2 3">B8</strain>
    </source>
</reference>
<name>A0ABS6V753_9SPHN</name>
<keyword evidence="3" id="KW-1185">Reference proteome</keyword>
<dbReference type="EMBL" id="JAHVAH010000001">
    <property type="protein sequence ID" value="MBW0145401.1"/>
    <property type="molecule type" value="Genomic_DNA"/>
</dbReference>
<organism evidence="2 3">
    <name type="scientific">Sphingomicrobium clamense</name>
    <dbReference type="NCBI Taxonomy" id="2851013"/>
    <lineage>
        <taxon>Bacteria</taxon>
        <taxon>Pseudomonadati</taxon>
        <taxon>Pseudomonadota</taxon>
        <taxon>Alphaproteobacteria</taxon>
        <taxon>Sphingomonadales</taxon>
        <taxon>Sphingomonadaceae</taxon>
        <taxon>Sphingomicrobium</taxon>
    </lineage>
</organism>